<keyword evidence="2" id="KW-1185">Reference proteome</keyword>
<dbReference type="NCBIfam" id="TIGR01319">
    <property type="entry name" value="glmL_fam"/>
    <property type="match status" value="1"/>
</dbReference>
<evidence type="ECO:0008006" key="3">
    <source>
        <dbReference type="Google" id="ProtNLM"/>
    </source>
</evidence>
<dbReference type="Proteomes" id="UP000287605">
    <property type="component" value="Unassembled WGS sequence"/>
</dbReference>
<sequence length="466" mass="51186">MEASKLEKNVLLVDFGSTYTKFTAIDIKNSQIINRLTLPTSHETNISTCFKQGREFFEQKAHIADFDDIFICSSAWGGFRMIAIGLTDSLTTEAAKRSALGAGTRLIKTYSYKLTKDQVADIDHEQVDIILLCGGTDGGNQEIILHNATMLNDHLSSGTILIAGNKEAVPKIKAAFTNSNLTLFYTENVMPKVNVLNPEPVREIARDIFMEKIIQTNGIDDMAKIASSPILPTPAAVLKAAELLAEGLPDDKGIGPSMVIDIGGATTDVFTIGNPPITDDNTFFEGLEEPYAKRTVEGDLGMRYSAESLLEVIGMDAFTKMLPFDSNPGTLQEAIHYRTQHPTFIAKTEQDIEIDTALAAKAVELSVNRHAGTIRFSRTPNRTISYQKGKDLRNFKTVIGTGGVITYHSSPKKILKFACSNGNEYLKPEAPAFFVDKHYLLSSLGLLSQKYPKTAFKLLKQMMVPC</sequence>
<proteinExistence type="predicted"/>
<comment type="caution">
    <text evidence="1">The sequence shown here is derived from an EMBL/GenBank/DDBJ whole genome shotgun (WGS) entry which is preliminary data.</text>
</comment>
<protein>
    <recommendedName>
        <fullName evidence="3">Glutamate mutase</fullName>
    </recommendedName>
</protein>
<name>A0A430AN20_9ENTE</name>
<dbReference type="InterPro" id="IPR006230">
    <property type="entry name" value="MutL"/>
</dbReference>
<dbReference type="PIRSF" id="PIRSF004729">
    <property type="entry name" value="MutL"/>
    <property type="match status" value="1"/>
</dbReference>
<gene>
    <name evidence="1" type="ORF">CBF29_11545</name>
</gene>
<dbReference type="Pfam" id="PF13941">
    <property type="entry name" value="MutL"/>
    <property type="match status" value="1"/>
</dbReference>
<dbReference type="NCBIfam" id="NF040745">
    <property type="entry name" value="accessory_GlmL"/>
    <property type="match status" value="1"/>
</dbReference>
<reference evidence="1 2" key="1">
    <citation type="submission" date="2017-05" db="EMBL/GenBank/DDBJ databases">
        <title>Vagococcus spp. assemblies.</title>
        <authorList>
            <person name="Gulvik C.A."/>
        </authorList>
    </citation>
    <scope>NUCLEOTIDE SEQUENCE [LARGE SCALE GENOMIC DNA]</scope>
    <source>
        <strain evidence="1 2">CCUG 51432</strain>
    </source>
</reference>
<dbReference type="EMBL" id="NGKA01000021">
    <property type="protein sequence ID" value="RSU09475.1"/>
    <property type="molecule type" value="Genomic_DNA"/>
</dbReference>
<dbReference type="OrthoDB" id="9769453at2"/>
<accession>A0A430AN20</accession>
<evidence type="ECO:0000313" key="2">
    <source>
        <dbReference type="Proteomes" id="UP000287605"/>
    </source>
</evidence>
<organism evidence="1 2">
    <name type="scientific">Vagococcus elongatus</name>
    <dbReference type="NCBI Taxonomy" id="180344"/>
    <lineage>
        <taxon>Bacteria</taxon>
        <taxon>Bacillati</taxon>
        <taxon>Bacillota</taxon>
        <taxon>Bacilli</taxon>
        <taxon>Lactobacillales</taxon>
        <taxon>Enterococcaceae</taxon>
        <taxon>Vagococcus</taxon>
    </lineage>
</organism>
<evidence type="ECO:0000313" key="1">
    <source>
        <dbReference type="EMBL" id="RSU09475.1"/>
    </source>
</evidence>
<dbReference type="AlphaFoldDB" id="A0A430AN20"/>